<dbReference type="Proteomes" id="UP000663877">
    <property type="component" value="Unassembled WGS sequence"/>
</dbReference>
<dbReference type="PANTHER" id="PTHR24104:SF25">
    <property type="entry name" value="PROTEIN LIN-41"/>
    <property type="match status" value="1"/>
</dbReference>
<keyword evidence="5" id="KW-1185">Reference proteome</keyword>
<protein>
    <recommendedName>
        <fullName evidence="6">NHL repeat containing protein-like protein</fullName>
    </recommendedName>
</protein>
<organism evidence="4 5">
    <name type="scientific">Adineta steineri</name>
    <dbReference type="NCBI Taxonomy" id="433720"/>
    <lineage>
        <taxon>Eukaryota</taxon>
        <taxon>Metazoa</taxon>
        <taxon>Spiralia</taxon>
        <taxon>Gnathifera</taxon>
        <taxon>Rotifera</taxon>
        <taxon>Eurotatoria</taxon>
        <taxon>Bdelloidea</taxon>
        <taxon>Adinetida</taxon>
        <taxon>Adinetidae</taxon>
        <taxon>Adineta</taxon>
    </lineage>
</organism>
<dbReference type="Gene3D" id="2.120.10.30">
    <property type="entry name" value="TolB, C-terminal domain"/>
    <property type="match status" value="3"/>
</dbReference>
<dbReference type="InterPro" id="IPR011042">
    <property type="entry name" value="6-blade_b-propeller_TolB-like"/>
</dbReference>
<dbReference type="InterPro" id="IPR050952">
    <property type="entry name" value="TRIM-NHL_E3_ligases"/>
</dbReference>
<dbReference type="InterPro" id="IPR001258">
    <property type="entry name" value="NHL_repeat"/>
</dbReference>
<evidence type="ECO:0000313" key="4">
    <source>
        <dbReference type="EMBL" id="CAF1191120.1"/>
    </source>
</evidence>
<evidence type="ECO:0000313" key="3">
    <source>
        <dbReference type="EMBL" id="CAF0953909.1"/>
    </source>
</evidence>
<accession>A0A814VPJ2</accession>
<feature type="repeat" description="NHL" evidence="2">
    <location>
        <begin position="299"/>
        <end position="338"/>
    </location>
</feature>
<dbReference type="CDD" id="cd05819">
    <property type="entry name" value="NHL"/>
    <property type="match status" value="1"/>
</dbReference>
<evidence type="ECO:0000313" key="5">
    <source>
        <dbReference type="Proteomes" id="UP000663832"/>
    </source>
</evidence>
<dbReference type="AlphaFoldDB" id="A0A814VPJ2"/>
<feature type="repeat" description="NHL" evidence="2">
    <location>
        <begin position="100"/>
        <end position="144"/>
    </location>
</feature>
<sequence>MIARIFLLETKLSISSTLTTTPLFTSALTSSASPTTVVLDVTTTSSGLKWNSSGITVASGNGNSSILNPYAIFVDDEYYLYIAEKGNSRISKWPSNSNGSASSSVFRTGNSQLNQPPSLYVNSATGGIYVADESNNRVVFFANGSINGSNVTTSLSGPAYSVNAIYLNPNGTIFIGDSTRNRIYNWITNETVVGGYGTGQAANQFNAIKRFFIDTSYSFYVPDSNNNRVQKWFRGATSGITVAGGYGLGSNASQLSGPLGVVVDSQGGIIVCDSNNHRVQRWSNNSTTIGQTIAGYSNGTSGSGPYGLNSPKGIALDKNNNLYVVDANNLRIQKFNVL</sequence>
<dbReference type="PROSITE" id="PS51125">
    <property type="entry name" value="NHL"/>
    <property type="match status" value="3"/>
</dbReference>
<dbReference type="PANTHER" id="PTHR24104">
    <property type="entry name" value="E3 UBIQUITIN-PROTEIN LIGASE NHLRC1-RELATED"/>
    <property type="match status" value="1"/>
</dbReference>
<dbReference type="Proteomes" id="UP000663832">
    <property type="component" value="Unassembled WGS sequence"/>
</dbReference>
<comment type="caution">
    <text evidence="4">The sequence shown here is derived from an EMBL/GenBank/DDBJ whole genome shotgun (WGS) entry which is preliminary data.</text>
</comment>
<evidence type="ECO:0000256" key="2">
    <source>
        <dbReference type="PROSITE-ProRule" id="PRU00504"/>
    </source>
</evidence>
<name>A0A814VPJ2_9BILA</name>
<reference evidence="4" key="1">
    <citation type="submission" date="2021-02" db="EMBL/GenBank/DDBJ databases">
        <authorList>
            <person name="Nowell W R."/>
        </authorList>
    </citation>
    <scope>NUCLEOTIDE SEQUENCE</scope>
</reference>
<dbReference type="EMBL" id="CAJNOI010000053">
    <property type="protein sequence ID" value="CAF0953909.1"/>
    <property type="molecule type" value="Genomic_DNA"/>
</dbReference>
<feature type="repeat" description="NHL" evidence="2">
    <location>
        <begin position="249"/>
        <end position="285"/>
    </location>
</feature>
<keyword evidence="1" id="KW-0677">Repeat</keyword>
<evidence type="ECO:0000256" key="1">
    <source>
        <dbReference type="ARBA" id="ARBA00022737"/>
    </source>
</evidence>
<dbReference type="GO" id="GO:0008270">
    <property type="term" value="F:zinc ion binding"/>
    <property type="evidence" value="ECO:0007669"/>
    <property type="project" value="UniProtKB-KW"/>
</dbReference>
<proteinExistence type="predicted"/>
<evidence type="ECO:0008006" key="6">
    <source>
        <dbReference type="Google" id="ProtNLM"/>
    </source>
</evidence>
<dbReference type="SUPFAM" id="SSF101898">
    <property type="entry name" value="NHL repeat"/>
    <property type="match status" value="1"/>
</dbReference>
<dbReference type="EMBL" id="CAJNOM010000182">
    <property type="protein sequence ID" value="CAF1191120.1"/>
    <property type="molecule type" value="Genomic_DNA"/>
</dbReference>
<gene>
    <name evidence="3" type="ORF">BJG266_LOCUS13369</name>
    <name evidence="4" type="ORF">QVE165_LOCUS25256</name>
</gene>
<dbReference type="Pfam" id="PF01436">
    <property type="entry name" value="NHL"/>
    <property type="match status" value="2"/>
</dbReference>
<dbReference type="OrthoDB" id="342730at2759"/>